<reference evidence="4" key="2">
    <citation type="journal article" date="2023" name="IMA Fungus">
        <title>Comparative genomic study of the Penicillium genus elucidates a diverse pangenome and 15 lateral gene transfer events.</title>
        <authorList>
            <person name="Petersen C."/>
            <person name="Sorensen T."/>
            <person name="Nielsen M.R."/>
            <person name="Sondergaard T.E."/>
            <person name="Sorensen J.L."/>
            <person name="Fitzpatrick D.A."/>
            <person name="Frisvad J.C."/>
            <person name="Nielsen K.L."/>
        </authorList>
    </citation>
    <scope>NUCLEOTIDE SEQUENCE</scope>
    <source>
        <strain evidence="4">IBT 19713</strain>
    </source>
</reference>
<dbReference type="CDD" id="cd06224">
    <property type="entry name" value="REM"/>
    <property type="match status" value="1"/>
</dbReference>
<dbReference type="PROSITE" id="PS50212">
    <property type="entry name" value="RASGEF_NTER"/>
    <property type="match status" value="1"/>
</dbReference>
<dbReference type="GO" id="GO:0005085">
    <property type="term" value="F:guanyl-nucleotide exchange factor activity"/>
    <property type="evidence" value="ECO:0007669"/>
    <property type="project" value="UniProtKB-KW"/>
</dbReference>
<feature type="compositionally biased region" description="Polar residues" evidence="2">
    <location>
        <begin position="435"/>
        <end position="447"/>
    </location>
</feature>
<dbReference type="InterPro" id="IPR023578">
    <property type="entry name" value="Ras_GEF_dom_sf"/>
</dbReference>
<dbReference type="OrthoDB" id="10254377at2759"/>
<feature type="compositionally biased region" description="Polar residues" evidence="2">
    <location>
        <begin position="410"/>
        <end position="427"/>
    </location>
</feature>
<feature type="region of interest" description="Disordered" evidence="2">
    <location>
        <begin position="485"/>
        <end position="534"/>
    </location>
</feature>
<evidence type="ECO:0000313" key="5">
    <source>
        <dbReference type="Proteomes" id="UP001150941"/>
    </source>
</evidence>
<accession>A0A9W9P962</accession>
<evidence type="ECO:0000313" key="4">
    <source>
        <dbReference type="EMBL" id="KAJ5240183.1"/>
    </source>
</evidence>
<comment type="caution">
    <text evidence="4">The sequence shown here is derived from an EMBL/GenBank/DDBJ whole genome shotgun (WGS) entry which is preliminary data.</text>
</comment>
<dbReference type="Gene3D" id="1.20.870.10">
    <property type="entry name" value="Son of sevenless (SoS) protein Chain: S domain 1"/>
    <property type="match status" value="1"/>
</dbReference>
<keyword evidence="5" id="KW-1185">Reference proteome</keyword>
<evidence type="ECO:0000256" key="2">
    <source>
        <dbReference type="SAM" id="MobiDB-lite"/>
    </source>
</evidence>
<feature type="region of interest" description="Disordered" evidence="2">
    <location>
        <begin position="410"/>
        <end position="447"/>
    </location>
</feature>
<dbReference type="AlphaFoldDB" id="A0A9W9P962"/>
<keyword evidence="1" id="KW-0344">Guanine-nucleotide releasing factor</keyword>
<feature type="region of interest" description="Disordered" evidence="2">
    <location>
        <begin position="24"/>
        <end position="68"/>
    </location>
</feature>
<name>A0A9W9P962_9EURO</name>
<feature type="region of interest" description="Disordered" evidence="2">
    <location>
        <begin position="92"/>
        <end position="111"/>
    </location>
</feature>
<dbReference type="GeneID" id="83201402"/>
<evidence type="ECO:0000256" key="1">
    <source>
        <dbReference type="PROSITE-ProRule" id="PRU00135"/>
    </source>
</evidence>
<sequence>MAPFASIDQVASENLQPQRRAIVHDDPLRWSSSQLSELRPREAEDVESVMTDNQPESIPSSHPRRRANSISTISEQRSVGGGNRGELRIVIDRSEDQPGSAGGKSPDTALEVPIPHYRLGSPRFNQEGSATLQSSVYTRNSTSDNFRNSTLLGGMVDPMPARIHGPYSRDSTSRNRSSFAVSMFSGAAAAIDLSRASPLPRNSIVYELKEPVEPSIYENLVSEMDDEAVVRYIPGTKDISAATPARIVAQVSSESFMDYELVSDFFLTFRSYLSTDHLLALLLARLQWAINRPQDDGRIIRIRTFAALRHWILNYFVDDFVTSYELRQTFCETINALYQEVKSRQNGCMSDLKILIDLKRCWNGKCSVYWGSSDFSQAYNDPDSHIIPGDTEVDILSSAEIPHQTVPLSASASAFPADTSSKENLPSTHHERNDSAGTGQSIPVSSKSEQSIMALSCSLPPRSPRRQSGSYKGKAPRPIFFGLSKSVSPHERPPTSPIISRHPFPGHSHKRSGSFSDSVRDDRLPMSATDHGSTDHVVQEALDPVRLIRGVLYPPC</sequence>
<organism evidence="4 5">
    <name type="scientific">Penicillium chermesinum</name>
    <dbReference type="NCBI Taxonomy" id="63820"/>
    <lineage>
        <taxon>Eukaryota</taxon>
        <taxon>Fungi</taxon>
        <taxon>Dikarya</taxon>
        <taxon>Ascomycota</taxon>
        <taxon>Pezizomycotina</taxon>
        <taxon>Eurotiomycetes</taxon>
        <taxon>Eurotiomycetidae</taxon>
        <taxon>Eurotiales</taxon>
        <taxon>Aspergillaceae</taxon>
        <taxon>Penicillium</taxon>
    </lineage>
</organism>
<dbReference type="SMART" id="SM00229">
    <property type="entry name" value="RasGEFN"/>
    <property type="match status" value="1"/>
</dbReference>
<dbReference type="RefSeq" id="XP_058333102.1">
    <property type="nucleotide sequence ID" value="XM_058474099.1"/>
</dbReference>
<proteinExistence type="predicted"/>
<gene>
    <name evidence="4" type="ORF">N7468_004802</name>
</gene>
<evidence type="ECO:0000259" key="3">
    <source>
        <dbReference type="PROSITE" id="PS50212"/>
    </source>
</evidence>
<reference evidence="4" key="1">
    <citation type="submission" date="2022-11" db="EMBL/GenBank/DDBJ databases">
        <authorList>
            <person name="Petersen C."/>
        </authorList>
    </citation>
    <scope>NUCLEOTIDE SEQUENCE</scope>
    <source>
        <strain evidence="4">IBT 19713</strain>
    </source>
</reference>
<dbReference type="Pfam" id="PF00618">
    <property type="entry name" value="RasGEF_N"/>
    <property type="match status" value="1"/>
</dbReference>
<protein>
    <submittedName>
        <fullName evidence="4">Guanine-nucleotide dissociation stimulator CDC25</fullName>
    </submittedName>
</protein>
<feature type="compositionally biased region" description="Polar residues" evidence="2">
    <location>
        <begin position="50"/>
        <end position="60"/>
    </location>
</feature>
<feature type="domain" description="N-terminal Ras-GEF" evidence="3">
    <location>
        <begin position="235"/>
        <end position="360"/>
    </location>
</feature>
<dbReference type="EMBL" id="JAPQKS010000003">
    <property type="protein sequence ID" value="KAJ5240183.1"/>
    <property type="molecule type" value="Genomic_DNA"/>
</dbReference>
<dbReference type="SUPFAM" id="SSF48366">
    <property type="entry name" value="Ras GEF"/>
    <property type="match status" value="1"/>
</dbReference>
<dbReference type="InterPro" id="IPR000651">
    <property type="entry name" value="Ras-like_Gua-exchang_fac_N"/>
</dbReference>
<dbReference type="Proteomes" id="UP001150941">
    <property type="component" value="Unassembled WGS sequence"/>
</dbReference>